<dbReference type="EMBL" id="GBRH01261017">
    <property type="protein sequence ID" value="JAD36878.1"/>
    <property type="molecule type" value="Transcribed_RNA"/>
</dbReference>
<proteinExistence type="predicted"/>
<feature type="region of interest" description="Disordered" evidence="1">
    <location>
        <begin position="1"/>
        <end position="59"/>
    </location>
</feature>
<feature type="compositionally biased region" description="Basic residues" evidence="1">
    <location>
        <begin position="42"/>
        <end position="59"/>
    </location>
</feature>
<accession>A0A0A8ZGR0</accession>
<reference evidence="2" key="1">
    <citation type="submission" date="2014-09" db="EMBL/GenBank/DDBJ databases">
        <authorList>
            <person name="Magalhaes I.L.F."/>
            <person name="Oliveira U."/>
            <person name="Santos F.R."/>
            <person name="Vidigal T.H.D.A."/>
            <person name="Brescovit A.D."/>
            <person name="Santos A.J."/>
        </authorList>
    </citation>
    <scope>NUCLEOTIDE SEQUENCE</scope>
    <source>
        <tissue evidence="2">Shoot tissue taken approximately 20 cm above the soil surface</tissue>
    </source>
</reference>
<evidence type="ECO:0000256" key="1">
    <source>
        <dbReference type="SAM" id="MobiDB-lite"/>
    </source>
</evidence>
<name>A0A0A8ZGR0_ARUDO</name>
<dbReference type="AlphaFoldDB" id="A0A0A8ZGR0"/>
<evidence type="ECO:0000313" key="2">
    <source>
        <dbReference type="EMBL" id="JAD36878.1"/>
    </source>
</evidence>
<reference evidence="2" key="2">
    <citation type="journal article" date="2015" name="Data Brief">
        <title>Shoot transcriptome of the giant reed, Arundo donax.</title>
        <authorList>
            <person name="Barrero R.A."/>
            <person name="Guerrero F.D."/>
            <person name="Moolhuijzen P."/>
            <person name="Goolsby J.A."/>
            <person name="Tidwell J."/>
            <person name="Bellgard S.E."/>
            <person name="Bellgard M.I."/>
        </authorList>
    </citation>
    <scope>NUCLEOTIDE SEQUENCE</scope>
    <source>
        <tissue evidence="2">Shoot tissue taken approximately 20 cm above the soil surface</tissue>
    </source>
</reference>
<protein>
    <submittedName>
        <fullName evidence="2">Uncharacterized protein</fullName>
    </submittedName>
</protein>
<sequence length="59" mass="6224">MSCRTTRTVPTPEAACPASPGTRGAACSASVLPRGAVGSTARWRKTSCRRRPGGLRRRP</sequence>
<organism evidence="2">
    <name type="scientific">Arundo donax</name>
    <name type="common">Giant reed</name>
    <name type="synonym">Donax arundinaceus</name>
    <dbReference type="NCBI Taxonomy" id="35708"/>
    <lineage>
        <taxon>Eukaryota</taxon>
        <taxon>Viridiplantae</taxon>
        <taxon>Streptophyta</taxon>
        <taxon>Embryophyta</taxon>
        <taxon>Tracheophyta</taxon>
        <taxon>Spermatophyta</taxon>
        <taxon>Magnoliopsida</taxon>
        <taxon>Liliopsida</taxon>
        <taxon>Poales</taxon>
        <taxon>Poaceae</taxon>
        <taxon>PACMAD clade</taxon>
        <taxon>Arundinoideae</taxon>
        <taxon>Arundineae</taxon>
        <taxon>Arundo</taxon>
    </lineage>
</organism>